<keyword evidence="2" id="KW-0378">Hydrolase</keyword>
<dbReference type="Gene3D" id="2.40.100.10">
    <property type="entry name" value="Cyclophilin-like"/>
    <property type="match status" value="1"/>
</dbReference>
<dbReference type="RefSeq" id="WP_284482635.1">
    <property type="nucleotide sequence ID" value="NZ_JASNJD010000019.1"/>
</dbReference>
<dbReference type="NCBIfam" id="TIGR00724">
    <property type="entry name" value="urea_amlyse_rel"/>
    <property type="match status" value="1"/>
</dbReference>
<dbReference type="Pfam" id="PF02626">
    <property type="entry name" value="CT_A_B"/>
    <property type="match status" value="1"/>
</dbReference>
<dbReference type="PANTHER" id="PTHR43309:SF5">
    <property type="entry name" value="5-OXOPROLINASE SUBUNIT C"/>
    <property type="match status" value="1"/>
</dbReference>
<dbReference type="InterPro" id="IPR052708">
    <property type="entry name" value="PxpC"/>
</dbReference>
<evidence type="ECO:0000313" key="6">
    <source>
        <dbReference type="Proteomes" id="UP001243757"/>
    </source>
</evidence>
<accession>A0ABT7F5H7</accession>
<reference evidence="5 6" key="1">
    <citation type="submission" date="2023-05" db="EMBL/GenBank/DDBJ databases">
        <title>Pseudodonghicola sp. nov.</title>
        <authorList>
            <person name="Huang J."/>
        </authorList>
    </citation>
    <scope>NUCLEOTIDE SEQUENCE [LARGE SCALE GENOMIC DNA]</scope>
    <source>
        <strain evidence="5 6">IC7</strain>
    </source>
</reference>
<dbReference type="InterPro" id="IPR029000">
    <property type="entry name" value="Cyclophilin-like_dom_sf"/>
</dbReference>
<evidence type="ECO:0000256" key="1">
    <source>
        <dbReference type="ARBA" id="ARBA00022741"/>
    </source>
</evidence>
<proteinExistence type="predicted"/>
<comment type="caution">
    <text evidence="5">The sequence shown here is derived from an EMBL/GenBank/DDBJ whole genome shotgun (WGS) entry which is preliminary data.</text>
</comment>
<dbReference type="SUPFAM" id="SSF50891">
    <property type="entry name" value="Cyclophilin-like"/>
    <property type="match status" value="1"/>
</dbReference>
<evidence type="ECO:0000256" key="3">
    <source>
        <dbReference type="ARBA" id="ARBA00022840"/>
    </source>
</evidence>
<name>A0ABT7F5H7_9RHOB</name>
<gene>
    <name evidence="5" type="ORF">QO033_19460</name>
</gene>
<keyword evidence="3" id="KW-0067">ATP-binding</keyword>
<dbReference type="SMART" id="SM00797">
    <property type="entry name" value="AHS2"/>
    <property type="match status" value="1"/>
</dbReference>
<protein>
    <submittedName>
        <fullName evidence="5">Biotin-dependent carboxyltransferase family protein</fullName>
    </submittedName>
</protein>
<dbReference type="InterPro" id="IPR003778">
    <property type="entry name" value="CT_A_B"/>
</dbReference>
<keyword evidence="1" id="KW-0547">Nucleotide-binding</keyword>
<sequence length="325" mass="34699">MSRSFTTDKPGLQTCVQELPGRIGFLEQGFPLSGPFDAWSFRQANILVGNDRDTAALECQFAGPTLTLETDALVAVTGADMRPKIDGEPVPMWTTLPIRAGQTLALGPAMRGARSYIAISGGIATDPVLGSRAVFHQAGVGGHALTAGQSVPLGTPTTDVTLSQVPEAARPVISSDKRWQVEALAGPNDDWLTPETVETFFSADWAIQAKSSRTGVRLTGPEFAFSARATDKNPDHGQDPSNIIDHGYPMGAVNLAGQTPIILVNDSPSTGGFINPFTVASAAFWKLAQARPGEVLNFRRIDRDEAGRLRAHLDAMTRPEVLERV</sequence>
<feature type="domain" description="Carboxyltransferase" evidence="4">
    <location>
        <begin position="27"/>
        <end position="316"/>
    </location>
</feature>
<keyword evidence="6" id="KW-1185">Reference proteome</keyword>
<dbReference type="EMBL" id="JASNJD010000019">
    <property type="protein sequence ID" value="MDK3019864.1"/>
    <property type="molecule type" value="Genomic_DNA"/>
</dbReference>
<dbReference type="PANTHER" id="PTHR43309">
    <property type="entry name" value="5-OXOPROLINASE SUBUNIT C"/>
    <property type="match status" value="1"/>
</dbReference>
<evidence type="ECO:0000256" key="2">
    <source>
        <dbReference type="ARBA" id="ARBA00022801"/>
    </source>
</evidence>
<organism evidence="5 6">
    <name type="scientific">Pseudodonghicola flavimaris</name>
    <dbReference type="NCBI Taxonomy" id="3050036"/>
    <lineage>
        <taxon>Bacteria</taxon>
        <taxon>Pseudomonadati</taxon>
        <taxon>Pseudomonadota</taxon>
        <taxon>Alphaproteobacteria</taxon>
        <taxon>Rhodobacterales</taxon>
        <taxon>Paracoccaceae</taxon>
        <taxon>Pseudodonghicola</taxon>
    </lineage>
</organism>
<evidence type="ECO:0000259" key="4">
    <source>
        <dbReference type="SMART" id="SM00797"/>
    </source>
</evidence>
<evidence type="ECO:0000313" key="5">
    <source>
        <dbReference type="EMBL" id="MDK3019864.1"/>
    </source>
</evidence>
<dbReference type="Proteomes" id="UP001243757">
    <property type="component" value="Unassembled WGS sequence"/>
</dbReference>